<evidence type="ECO:0000313" key="3">
    <source>
        <dbReference type="Proteomes" id="UP000606974"/>
    </source>
</evidence>
<sequence length="107" mass="11791">MCPGRFGRASASEMLPPSHAGVKEDRQEDSWSGPGRLEGRKRRVIQTTAGCVYESGIGYSNAYMFSMVRTGSFSLRNCVLFTDGSGNPVLNVMTWLRDLIIPDRVST</sequence>
<accession>A0A8H7E337</accession>
<proteinExistence type="predicted"/>
<dbReference type="EMBL" id="JAACFV010000088">
    <property type="protein sequence ID" value="KAF7506353.1"/>
    <property type="molecule type" value="Genomic_DNA"/>
</dbReference>
<dbReference type="Proteomes" id="UP000606974">
    <property type="component" value="Unassembled WGS sequence"/>
</dbReference>
<evidence type="ECO:0000313" key="2">
    <source>
        <dbReference type="EMBL" id="KAF7506353.1"/>
    </source>
</evidence>
<comment type="caution">
    <text evidence="2">The sequence shown here is derived from an EMBL/GenBank/DDBJ whole genome shotgun (WGS) entry which is preliminary data.</text>
</comment>
<gene>
    <name evidence="2" type="ORF">GJ744_011819</name>
</gene>
<protein>
    <submittedName>
        <fullName evidence="2">Uncharacterized protein</fullName>
    </submittedName>
</protein>
<organism evidence="2 3">
    <name type="scientific">Endocarpon pusillum</name>
    <dbReference type="NCBI Taxonomy" id="364733"/>
    <lineage>
        <taxon>Eukaryota</taxon>
        <taxon>Fungi</taxon>
        <taxon>Dikarya</taxon>
        <taxon>Ascomycota</taxon>
        <taxon>Pezizomycotina</taxon>
        <taxon>Eurotiomycetes</taxon>
        <taxon>Chaetothyriomycetidae</taxon>
        <taxon>Verrucariales</taxon>
        <taxon>Verrucariaceae</taxon>
        <taxon>Endocarpon</taxon>
    </lineage>
</organism>
<dbReference type="AlphaFoldDB" id="A0A8H7E337"/>
<keyword evidence="3" id="KW-1185">Reference proteome</keyword>
<name>A0A8H7E337_9EURO</name>
<reference evidence="2" key="1">
    <citation type="submission" date="2020-02" db="EMBL/GenBank/DDBJ databases">
        <authorList>
            <person name="Palmer J.M."/>
        </authorList>
    </citation>
    <scope>NUCLEOTIDE SEQUENCE</scope>
    <source>
        <strain evidence="2">EPUS1.4</strain>
        <tissue evidence="2">Thallus</tissue>
    </source>
</reference>
<evidence type="ECO:0000256" key="1">
    <source>
        <dbReference type="SAM" id="MobiDB-lite"/>
    </source>
</evidence>
<feature type="region of interest" description="Disordered" evidence="1">
    <location>
        <begin position="1"/>
        <end position="39"/>
    </location>
</feature>